<dbReference type="InterPro" id="IPR036116">
    <property type="entry name" value="FN3_sf"/>
</dbReference>
<feature type="signal peptide" evidence="1">
    <location>
        <begin position="1"/>
        <end position="19"/>
    </location>
</feature>
<keyword evidence="4" id="KW-1185">Reference proteome</keyword>
<comment type="caution">
    <text evidence="3">The sequence shown here is derived from an EMBL/GenBank/DDBJ whole genome shotgun (WGS) entry which is preliminary data.</text>
</comment>
<dbReference type="AlphaFoldDB" id="A0A849VL69"/>
<feature type="non-terminal residue" evidence="3">
    <location>
        <position position="1052"/>
    </location>
</feature>
<proteinExistence type="predicted"/>
<dbReference type="InterPro" id="IPR003961">
    <property type="entry name" value="FN3_dom"/>
</dbReference>
<protein>
    <recommendedName>
        <fullName evidence="2">Fibronectin type-III domain-containing protein</fullName>
    </recommendedName>
</protein>
<dbReference type="SUPFAM" id="SSF49265">
    <property type="entry name" value="Fibronectin type III"/>
    <property type="match status" value="3"/>
</dbReference>
<reference evidence="3 4" key="1">
    <citation type="submission" date="2020-04" db="EMBL/GenBank/DDBJ databases">
        <title>Pseudoalteromonas caenipelagi sp. nov., isolated from a tidal flat.</title>
        <authorList>
            <person name="Park S."/>
            <person name="Yoon J.-H."/>
        </authorList>
    </citation>
    <scope>NUCLEOTIDE SEQUENCE [LARGE SCALE GENOMIC DNA]</scope>
    <source>
        <strain evidence="3 4">JBTF-M23</strain>
    </source>
</reference>
<keyword evidence="1" id="KW-0732">Signal</keyword>
<dbReference type="SMART" id="SM00060">
    <property type="entry name" value="FN3"/>
    <property type="match status" value="3"/>
</dbReference>
<sequence>MIRIVFLLCFSLLSAAVHAIGTPSYVSAWISNTGTEASISWSTVSGADYYQLQYRNGTGSWGTSGGMYYGGSHSWSNVTETLLNRNYRMRACDSSNNCSSWSSSSNWISTPPPPPPIPSTPPYVSASINSDGTSAWISWGTVSHADYYQLQYRDGNGSWNTSGMTYTGGSYTWSNVTEKLIDRNYRMNACNSSGCSSWSSSSNWISTPVSVPAFVSASVNSTSASITWGTVPEANYYELQYRDGTGSWGTSQGSYHGGSHVWNNPKEMLKNRNYRMRACVDATYCSSWSSASNSINTPKPITPSAPEANIVGEGIALTWSDVAWATRYEITQKWRSGMFEDIKKHETTANYKSWEKLYDGTYNHSLVACNDMGCSEPLVFHEVALRTEIFPPTSVNVAISGKDATITWTEMSGASYYQLQYRDGEGAWQTSNLKYTGHAHTWENFQSIFKDRRYRMRSCDDKDVCSEGWTTSAETISTPKPLAPNKPEATVSKKDIHIKWDKVDYATYYLINEYYSNGMLSSSNREYKSDKPEYEKLDQSSGTYKFRVKACNIIECSDDYSVYSAEVEVLSDAHTPSAPVAKVTGTKVGVEWNKSYNAQYYDLSIKFDSNDWTKEGRFVYQDKDYSGDKVVISWDDVDPGARSYKVKACIEPGWCSEYSPASNVIKNFVAAPKASLVENHGVAVNWDTSIQGKFDIQIKYNGNDWTVPGRYTSNDKHISWPDLPSGHRSYKVRSCNSDLSKCTEWSAESNKVEIPVWIHNVIVNGSTTTLEWGPVPGTEYYDISIKYNENDWTLPGRYTSPGGNESGTNRITWENLDGGVRSYKIRSCISSTECSAWSSATEEYKTAGLPADTPKLKVSAPALAFINTTEQITWEFESPATLPLNATLYVMLPNTTEKIKLASSSNGSAKPFTKAPGKHQYLFEEAGVYRFFAQACGLTDAQQIIPVIMGDLFIPIATQSAEDVEACSELWETEQRVEVIDQEFTAKNKGTELTWPSVPGVTRVVIESASCADASDCDFASLDWDELATLTNGETSFGLSNSAGKVYRIKVC</sequence>
<dbReference type="Gene3D" id="2.60.40.10">
    <property type="entry name" value="Immunoglobulins"/>
    <property type="match status" value="5"/>
</dbReference>
<evidence type="ECO:0000313" key="4">
    <source>
        <dbReference type="Proteomes" id="UP000586305"/>
    </source>
</evidence>
<gene>
    <name evidence="3" type="ORF">HG263_21980</name>
</gene>
<feature type="domain" description="Fibronectin type-III" evidence="2">
    <location>
        <begin position="120"/>
        <end position="210"/>
    </location>
</feature>
<evidence type="ECO:0000259" key="2">
    <source>
        <dbReference type="PROSITE" id="PS50853"/>
    </source>
</evidence>
<accession>A0A849VL69</accession>
<dbReference type="InterPro" id="IPR013783">
    <property type="entry name" value="Ig-like_fold"/>
</dbReference>
<dbReference type="Proteomes" id="UP000586305">
    <property type="component" value="Unassembled WGS sequence"/>
</dbReference>
<dbReference type="PROSITE" id="PS50853">
    <property type="entry name" value="FN3"/>
    <property type="match status" value="2"/>
</dbReference>
<feature type="domain" description="Fibronectin type-III" evidence="2">
    <location>
        <begin position="22"/>
        <end position="113"/>
    </location>
</feature>
<name>A0A849VL69_9GAMM</name>
<dbReference type="EMBL" id="JABBPG010000018">
    <property type="protein sequence ID" value="NOU53173.1"/>
    <property type="molecule type" value="Genomic_DNA"/>
</dbReference>
<dbReference type="RefSeq" id="WP_171628208.1">
    <property type="nucleotide sequence ID" value="NZ_JABBPG010000018.1"/>
</dbReference>
<evidence type="ECO:0000313" key="3">
    <source>
        <dbReference type="EMBL" id="NOU53173.1"/>
    </source>
</evidence>
<organism evidence="3 4">
    <name type="scientific">Pseudoalteromonas caenipelagi</name>
    <dbReference type="NCBI Taxonomy" id="2726988"/>
    <lineage>
        <taxon>Bacteria</taxon>
        <taxon>Pseudomonadati</taxon>
        <taxon>Pseudomonadota</taxon>
        <taxon>Gammaproteobacteria</taxon>
        <taxon>Alteromonadales</taxon>
        <taxon>Pseudoalteromonadaceae</taxon>
        <taxon>Pseudoalteromonas</taxon>
    </lineage>
</organism>
<feature type="chain" id="PRO_5032499387" description="Fibronectin type-III domain-containing protein" evidence="1">
    <location>
        <begin position="20"/>
        <end position="1052"/>
    </location>
</feature>
<evidence type="ECO:0000256" key="1">
    <source>
        <dbReference type="SAM" id="SignalP"/>
    </source>
</evidence>